<dbReference type="Proteomes" id="UP000054481">
    <property type="component" value="Unassembled WGS sequence"/>
</dbReference>
<feature type="region of interest" description="Disordered" evidence="6">
    <location>
        <begin position="313"/>
        <end position="353"/>
    </location>
</feature>
<dbReference type="InterPro" id="IPR030456">
    <property type="entry name" value="TF_fork_head_CS_2"/>
</dbReference>
<keyword evidence="4 5" id="KW-0539">Nucleus</keyword>
<gene>
    <name evidence="8" type="ORF">HIM_04574</name>
</gene>
<evidence type="ECO:0000256" key="6">
    <source>
        <dbReference type="SAM" id="MobiDB-lite"/>
    </source>
</evidence>
<dbReference type="PROSITE" id="PS50039">
    <property type="entry name" value="FORK_HEAD_3"/>
    <property type="match status" value="1"/>
</dbReference>
<feature type="DNA-binding region" description="Fork-head" evidence="5">
    <location>
        <begin position="214"/>
        <end position="324"/>
    </location>
</feature>
<dbReference type="PROSITE" id="PS00658">
    <property type="entry name" value="FORK_HEAD_2"/>
    <property type="match status" value="1"/>
</dbReference>
<comment type="subcellular location">
    <subcellularLocation>
        <location evidence="5">Nucleus</location>
    </subcellularLocation>
</comment>
<dbReference type="SUPFAM" id="SSF46785">
    <property type="entry name" value="Winged helix' DNA-binding domain"/>
    <property type="match status" value="1"/>
</dbReference>
<dbReference type="PANTHER" id="PTHR46078:SF2">
    <property type="entry name" value="FORK-HEAD DOMAIN-CONTAINING PROTEIN"/>
    <property type="match status" value="1"/>
</dbReference>
<evidence type="ECO:0000256" key="3">
    <source>
        <dbReference type="ARBA" id="ARBA00023163"/>
    </source>
</evidence>
<name>A0A0F7ZV74_9HYPO</name>
<evidence type="ECO:0000313" key="8">
    <source>
        <dbReference type="EMBL" id="KJZ76118.1"/>
    </source>
</evidence>
<reference evidence="8 9" key="1">
    <citation type="journal article" date="2014" name="Genome Biol. Evol.">
        <title>Comparative genomics and transcriptomics analyses reveal divergent lifestyle features of nematode endoparasitic fungus Hirsutella minnesotensis.</title>
        <authorList>
            <person name="Lai Y."/>
            <person name="Liu K."/>
            <person name="Zhang X."/>
            <person name="Zhang X."/>
            <person name="Li K."/>
            <person name="Wang N."/>
            <person name="Shu C."/>
            <person name="Wu Y."/>
            <person name="Wang C."/>
            <person name="Bushley K.E."/>
            <person name="Xiang M."/>
            <person name="Liu X."/>
        </authorList>
    </citation>
    <scope>NUCLEOTIDE SEQUENCE [LARGE SCALE GENOMIC DNA]</scope>
    <source>
        <strain evidence="8 9">3608</strain>
    </source>
</reference>
<proteinExistence type="predicted"/>
<feature type="compositionally biased region" description="Basic residues" evidence="6">
    <location>
        <begin position="313"/>
        <end position="324"/>
    </location>
</feature>
<feature type="compositionally biased region" description="Basic and acidic residues" evidence="6">
    <location>
        <begin position="277"/>
        <end position="290"/>
    </location>
</feature>
<accession>A0A0F7ZV74</accession>
<keyword evidence="1" id="KW-0805">Transcription regulation</keyword>
<dbReference type="Pfam" id="PF00250">
    <property type="entry name" value="Forkhead"/>
    <property type="match status" value="1"/>
</dbReference>
<dbReference type="InterPro" id="IPR036388">
    <property type="entry name" value="WH-like_DNA-bd_sf"/>
</dbReference>
<feature type="region of interest" description="Disordered" evidence="6">
    <location>
        <begin position="120"/>
        <end position="144"/>
    </location>
</feature>
<protein>
    <recommendedName>
        <fullName evidence="7">Fork-head domain-containing protein</fullName>
    </recommendedName>
</protein>
<evidence type="ECO:0000256" key="5">
    <source>
        <dbReference type="PROSITE-ProRule" id="PRU00089"/>
    </source>
</evidence>
<keyword evidence="3" id="KW-0804">Transcription</keyword>
<feature type="region of interest" description="Disordered" evidence="6">
    <location>
        <begin position="269"/>
        <end position="290"/>
    </location>
</feature>
<evidence type="ECO:0000256" key="2">
    <source>
        <dbReference type="ARBA" id="ARBA00023125"/>
    </source>
</evidence>
<dbReference type="EMBL" id="KQ030513">
    <property type="protein sequence ID" value="KJZ76118.1"/>
    <property type="molecule type" value="Genomic_DNA"/>
</dbReference>
<dbReference type="GO" id="GO:0000981">
    <property type="term" value="F:DNA-binding transcription factor activity, RNA polymerase II-specific"/>
    <property type="evidence" value="ECO:0007669"/>
    <property type="project" value="TreeGrafter"/>
</dbReference>
<evidence type="ECO:0000313" key="9">
    <source>
        <dbReference type="Proteomes" id="UP000054481"/>
    </source>
</evidence>
<organism evidence="8 9">
    <name type="scientific">Hirsutella minnesotensis 3608</name>
    <dbReference type="NCBI Taxonomy" id="1043627"/>
    <lineage>
        <taxon>Eukaryota</taxon>
        <taxon>Fungi</taxon>
        <taxon>Dikarya</taxon>
        <taxon>Ascomycota</taxon>
        <taxon>Pezizomycotina</taxon>
        <taxon>Sordariomycetes</taxon>
        <taxon>Hypocreomycetidae</taxon>
        <taxon>Hypocreales</taxon>
        <taxon>Ophiocordycipitaceae</taxon>
        <taxon>Hirsutella</taxon>
    </lineage>
</organism>
<dbReference type="InterPro" id="IPR036390">
    <property type="entry name" value="WH_DNA-bd_sf"/>
</dbReference>
<evidence type="ECO:0000256" key="4">
    <source>
        <dbReference type="ARBA" id="ARBA00023242"/>
    </source>
</evidence>
<keyword evidence="9" id="KW-1185">Reference proteome</keyword>
<evidence type="ECO:0000256" key="1">
    <source>
        <dbReference type="ARBA" id="ARBA00023015"/>
    </source>
</evidence>
<dbReference type="Gene3D" id="1.10.10.10">
    <property type="entry name" value="Winged helix-like DNA-binding domain superfamily/Winged helix DNA-binding domain"/>
    <property type="match status" value="1"/>
</dbReference>
<dbReference type="AlphaFoldDB" id="A0A0F7ZV74"/>
<dbReference type="OrthoDB" id="5954824at2759"/>
<dbReference type="InterPro" id="IPR045912">
    <property type="entry name" value="FOXJ2/3-like"/>
</dbReference>
<feature type="domain" description="Fork-head" evidence="7">
    <location>
        <begin position="214"/>
        <end position="324"/>
    </location>
</feature>
<sequence length="488" mass="53585">MDSSFSNALEVLTPFDSSRIGFVQDTDSVDCHFLAVNGSEGYDLGNAVQSCLLAKTEQTAWLSPPLGPWDFDRGYCSQDIPAAPGILNSDYSSTPVSPEIWPSVEAALFQPVKRVGHQSPPSQCAVGIRTPASTSTSPFSDDVNGFDAGPNLPVEMPDRVLKTENSPPEDILIRSPSPVRIPKAERHSQNIRELDSHCGSNRSIDMNLALPDGKLDEPYAKLIYKAFMSRPDHAMTLQDIYQWFRDNTSRAVSEKGGWQNSIRHNLSMNAAFKKRQRKEDGKELSSTSEDAKRPNEWVLEDWAVCYGVQSTTRYRKGNSRRRSGSRSAGQKTKRPTQHSEKRAVSGRKGGCAARDSRLRGRAFCHGRSLGQVMGFGVEQGRASPPRSNMTELYETQGLTLSQMHSATHGHAMRMHDGNRPHGASDLVPFPLIMGQHGLPQGMANMNEPRDVSGLPCCGDEILAAYATPAQSGLPFGVRDVHMGYQGEI</sequence>
<dbReference type="GO" id="GO:0005634">
    <property type="term" value="C:nucleus"/>
    <property type="evidence" value="ECO:0007669"/>
    <property type="project" value="UniProtKB-SubCell"/>
</dbReference>
<evidence type="ECO:0000259" key="7">
    <source>
        <dbReference type="PROSITE" id="PS50039"/>
    </source>
</evidence>
<dbReference type="InterPro" id="IPR001766">
    <property type="entry name" value="Fork_head_dom"/>
</dbReference>
<keyword evidence="2 5" id="KW-0238">DNA-binding</keyword>
<dbReference type="GO" id="GO:0000978">
    <property type="term" value="F:RNA polymerase II cis-regulatory region sequence-specific DNA binding"/>
    <property type="evidence" value="ECO:0007669"/>
    <property type="project" value="TreeGrafter"/>
</dbReference>
<dbReference type="SMART" id="SM00339">
    <property type="entry name" value="FH"/>
    <property type="match status" value="1"/>
</dbReference>
<dbReference type="PANTHER" id="PTHR46078">
    <property type="entry name" value="FORKHEAD BOX PROTEIN J2 FAMILY MEMBER"/>
    <property type="match status" value="1"/>
</dbReference>